<dbReference type="Gene3D" id="1.25.40.10">
    <property type="entry name" value="Tetratricopeptide repeat domain"/>
    <property type="match status" value="2"/>
</dbReference>
<dbReference type="PANTHER" id="PTHR44943">
    <property type="entry name" value="CELLULOSE SYNTHASE OPERON PROTEIN C"/>
    <property type="match status" value="1"/>
</dbReference>
<dbReference type="SMART" id="SM00028">
    <property type="entry name" value="TPR"/>
    <property type="match status" value="4"/>
</dbReference>
<organism evidence="4">
    <name type="scientific">freshwater metagenome</name>
    <dbReference type="NCBI Taxonomy" id="449393"/>
    <lineage>
        <taxon>unclassified sequences</taxon>
        <taxon>metagenomes</taxon>
        <taxon>ecological metagenomes</taxon>
    </lineage>
</organism>
<dbReference type="Pfam" id="PF13424">
    <property type="entry name" value="TPR_12"/>
    <property type="match status" value="1"/>
</dbReference>
<keyword evidence="1" id="KW-0677">Repeat</keyword>
<evidence type="ECO:0000256" key="2">
    <source>
        <dbReference type="ARBA" id="ARBA00022803"/>
    </source>
</evidence>
<reference evidence="4" key="1">
    <citation type="submission" date="2020-05" db="EMBL/GenBank/DDBJ databases">
        <authorList>
            <person name="Chiriac C."/>
            <person name="Salcher M."/>
            <person name="Ghai R."/>
            <person name="Kavagutti S V."/>
        </authorList>
    </citation>
    <scope>NUCLEOTIDE SEQUENCE</scope>
</reference>
<evidence type="ECO:0000256" key="1">
    <source>
        <dbReference type="ARBA" id="ARBA00022737"/>
    </source>
</evidence>
<sequence>MWEALPGSDGQEKAELLIQLAHQATHRGSSEEALALAETAREIYESMGATAADAALADAYVGIGHSLRKLHREEDALKAIGKAVDIYRRDQYPYIDDLLRTQAGWFAELEDWTSALECYKEAVVLNEVEGNQKWLAKSLFSAGWCLVELDQYSDAQANFRKAREIFKSLGMIEQVGWCDERTAHCAYKLGNYVEAAALGAIAQNVAFFCNNSKFHANAHLVLARAHIGLGDYEKAGNHIVDAQALAGFTDDKDWQLIVDIEQERANHCRVQGMEDSALEIEARLVTIRDILG</sequence>
<accession>A0A6J6RT75</accession>
<dbReference type="EMBL" id="CAEZUD010000016">
    <property type="protein sequence ID" value="CAB4587539.1"/>
    <property type="molecule type" value="Genomic_DNA"/>
</dbReference>
<dbReference type="SUPFAM" id="SSF48452">
    <property type="entry name" value="TPR-like"/>
    <property type="match status" value="1"/>
</dbReference>
<dbReference type="InterPro" id="IPR019734">
    <property type="entry name" value="TPR_rpt"/>
</dbReference>
<dbReference type="PANTHER" id="PTHR44943:SF4">
    <property type="entry name" value="TPR REPEAT-CONTAINING PROTEIN MJ0798"/>
    <property type="match status" value="1"/>
</dbReference>
<protein>
    <submittedName>
        <fullName evidence="4">Unannotated protein</fullName>
    </submittedName>
</protein>
<evidence type="ECO:0000313" key="4">
    <source>
        <dbReference type="EMBL" id="CAB4725609.1"/>
    </source>
</evidence>
<dbReference type="AlphaFoldDB" id="A0A6J6RT75"/>
<dbReference type="InterPro" id="IPR011990">
    <property type="entry name" value="TPR-like_helical_dom_sf"/>
</dbReference>
<keyword evidence="2" id="KW-0802">TPR repeat</keyword>
<proteinExistence type="predicted"/>
<evidence type="ECO:0000313" key="3">
    <source>
        <dbReference type="EMBL" id="CAB4587539.1"/>
    </source>
</evidence>
<name>A0A6J6RT75_9ZZZZ</name>
<dbReference type="EMBL" id="CAEZYL010000054">
    <property type="protein sequence ID" value="CAB4725609.1"/>
    <property type="molecule type" value="Genomic_DNA"/>
</dbReference>
<gene>
    <name evidence="3" type="ORF">UFOPK1778_00467</name>
    <name evidence="4" type="ORF">UFOPK2689_00872</name>
</gene>
<dbReference type="InterPro" id="IPR051685">
    <property type="entry name" value="Ycf3/AcsC/BcsC/TPR_MFPF"/>
</dbReference>